<dbReference type="AlphaFoldDB" id="D9QP18"/>
<keyword evidence="3" id="KW-1185">Reference proteome</keyword>
<evidence type="ECO:0000256" key="1">
    <source>
        <dbReference type="SAM" id="Phobius"/>
    </source>
</evidence>
<dbReference type="eggNOG" id="COG5652">
    <property type="taxonomic scope" value="Bacteria"/>
</dbReference>
<protein>
    <recommendedName>
        <fullName evidence="4">VanZ family protein</fullName>
    </recommendedName>
</protein>
<accession>D9QP18</accession>
<dbReference type="HOGENOM" id="CLU_1500927_0_0_5"/>
<evidence type="ECO:0000313" key="3">
    <source>
        <dbReference type="Proteomes" id="UP000002696"/>
    </source>
</evidence>
<name>D9QP18_BRESC</name>
<dbReference type="InParanoid" id="D9QP18"/>
<evidence type="ECO:0008006" key="4">
    <source>
        <dbReference type="Google" id="ProtNLM"/>
    </source>
</evidence>
<keyword evidence="1" id="KW-0472">Membrane</keyword>
<dbReference type="EMBL" id="CP002102">
    <property type="protein sequence ID" value="ADL00451.1"/>
    <property type="molecule type" value="Genomic_DNA"/>
</dbReference>
<gene>
    <name evidence="2" type="ordered locus">Bresu_1139</name>
</gene>
<evidence type="ECO:0000313" key="2">
    <source>
        <dbReference type="EMBL" id="ADL00451.1"/>
    </source>
</evidence>
<dbReference type="Proteomes" id="UP000002696">
    <property type="component" value="Chromosome"/>
</dbReference>
<reference evidence="3" key="1">
    <citation type="journal article" date="2011" name="J. Bacteriol.">
        <title>Genome sequences of eight morphologically diverse alphaproteobacteria.</title>
        <authorList>
            <consortium name="US DOE Joint Genome Institute"/>
            <person name="Brown P.J."/>
            <person name="Kysela D.T."/>
            <person name="Buechlein A."/>
            <person name="Hemmerich C."/>
            <person name="Brun Y.V."/>
        </authorList>
    </citation>
    <scope>NUCLEOTIDE SEQUENCE [LARGE SCALE GENOMIC DNA]</scope>
    <source>
        <strain evidence="3">ATCC 15264 / DSM 4735 / LMG 14903 / NBRC 16000 / CB 81</strain>
    </source>
</reference>
<keyword evidence="1" id="KW-0812">Transmembrane</keyword>
<dbReference type="KEGG" id="bsb:Bresu_1139"/>
<sequence length="167" mass="17963">MEPSILSTPRQLVFWFRIVAALALAALTVVLLGPFQGLERVVHLSDKEAHALAFYGVTLGLFATLPGWRRTDLALAALSFGALIEIGQGLTGRSLSLADFGCDSLGILAAVCPGLIERLRHHWRTCPDIGFAALREQDRRRNGVWPSLVRMAASPPARADAPPVSGV</sequence>
<feature type="transmembrane region" description="Helical" evidence="1">
    <location>
        <begin position="12"/>
        <end position="32"/>
    </location>
</feature>
<feature type="transmembrane region" description="Helical" evidence="1">
    <location>
        <begin position="52"/>
        <end position="68"/>
    </location>
</feature>
<keyword evidence="1" id="KW-1133">Transmembrane helix</keyword>
<proteinExistence type="predicted"/>
<organism evidence="2 3">
    <name type="scientific">Brevundimonas subvibrioides (strain ATCC 15264 / DSM 4735 / LMG 14903 / NBRC 16000 / CB 81)</name>
    <name type="common">Caulobacter subvibrioides</name>
    <dbReference type="NCBI Taxonomy" id="633149"/>
    <lineage>
        <taxon>Bacteria</taxon>
        <taxon>Pseudomonadati</taxon>
        <taxon>Pseudomonadota</taxon>
        <taxon>Alphaproteobacteria</taxon>
        <taxon>Caulobacterales</taxon>
        <taxon>Caulobacteraceae</taxon>
        <taxon>Brevundimonas</taxon>
    </lineage>
</organism>